<dbReference type="InterPro" id="IPR022555">
    <property type="entry name" value="DUF2577"/>
</dbReference>
<sequence>MSLLRAIKQVSQGVNDSQSPVAVLFGTVEKIDPLEVNIEQKLLLTEEFLIFPEAVQKYEFEEGNKLLLLRMQGGNSFVILDRV</sequence>
<proteinExistence type="predicted"/>
<organism evidence="1 2">
    <name type="scientific">Brevibacillus laterosporus</name>
    <name type="common">Bacillus laterosporus</name>
    <dbReference type="NCBI Taxonomy" id="1465"/>
    <lineage>
        <taxon>Bacteria</taxon>
        <taxon>Bacillati</taxon>
        <taxon>Bacillota</taxon>
        <taxon>Bacilli</taxon>
        <taxon>Bacillales</taxon>
        <taxon>Paenibacillaceae</taxon>
        <taxon>Brevibacillus</taxon>
    </lineage>
</organism>
<dbReference type="EMBL" id="JAPTNE010000042">
    <property type="protein sequence ID" value="MCZ0809746.1"/>
    <property type="molecule type" value="Genomic_DNA"/>
</dbReference>
<evidence type="ECO:0000313" key="2">
    <source>
        <dbReference type="Proteomes" id="UP001077662"/>
    </source>
</evidence>
<dbReference type="AlphaFoldDB" id="A0AAP3GAL8"/>
<evidence type="ECO:0000313" key="1">
    <source>
        <dbReference type="EMBL" id="MCZ0809746.1"/>
    </source>
</evidence>
<dbReference type="Pfam" id="PF10844">
    <property type="entry name" value="DUF2577"/>
    <property type="match status" value="1"/>
</dbReference>
<comment type="caution">
    <text evidence="1">The sequence shown here is derived from an EMBL/GenBank/DDBJ whole genome shotgun (WGS) entry which is preliminary data.</text>
</comment>
<dbReference type="Proteomes" id="UP001077662">
    <property type="component" value="Unassembled WGS sequence"/>
</dbReference>
<gene>
    <name evidence="1" type="ORF">O0554_23060</name>
</gene>
<protein>
    <submittedName>
        <fullName evidence="1">DUF2577 domain-containing protein</fullName>
    </submittedName>
</protein>
<dbReference type="RefSeq" id="WP_258434695.1">
    <property type="nucleotide sequence ID" value="NZ_JANSGW010000042.1"/>
</dbReference>
<reference evidence="1" key="1">
    <citation type="submission" date="2022-09" db="EMBL/GenBank/DDBJ databases">
        <title>Genome analysis and characterization of larvicidal activity of Brevibacillus strains.</title>
        <authorList>
            <person name="Patrusheva E.V."/>
            <person name="Izotova A.O."/>
            <person name="Toshchakov S.V."/>
            <person name="Sineoky S.P."/>
        </authorList>
    </citation>
    <scope>NUCLEOTIDE SEQUENCE</scope>
    <source>
        <strain evidence="1">VKPM_B-13247</strain>
    </source>
</reference>
<accession>A0AAP3GAL8</accession>
<name>A0AAP3GAL8_BRELA</name>